<dbReference type="EMBL" id="LAZR01054917">
    <property type="protein sequence ID" value="KKK77521.1"/>
    <property type="molecule type" value="Genomic_DNA"/>
</dbReference>
<evidence type="ECO:0000256" key="2">
    <source>
        <dbReference type="ARBA" id="ARBA00022679"/>
    </source>
</evidence>
<dbReference type="AlphaFoldDB" id="A0A0F9AYV0"/>
<dbReference type="GO" id="GO:0003677">
    <property type="term" value="F:DNA binding"/>
    <property type="evidence" value="ECO:0007669"/>
    <property type="project" value="InterPro"/>
</dbReference>
<dbReference type="InterPro" id="IPR029063">
    <property type="entry name" value="SAM-dependent_MTases_sf"/>
</dbReference>
<dbReference type="InterPro" id="IPR002295">
    <property type="entry name" value="N4/N6-MTase_EcoPI_Mod-like"/>
</dbReference>
<dbReference type="PRINTS" id="PR00506">
    <property type="entry name" value="D21N6MTFRASE"/>
</dbReference>
<keyword evidence="1" id="KW-0489">Methyltransferase</keyword>
<keyword evidence="2" id="KW-0808">Transferase</keyword>
<dbReference type="Gene3D" id="3.40.50.150">
    <property type="entry name" value="Vaccinia Virus protein VP39"/>
    <property type="match status" value="1"/>
</dbReference>
<evidence type="ECO:0000313" key="5">
    <source>
        <dbReference type="EMBL" id="KKK77521.1"/>
    </source>
</evidence>
<dbReference type="SUPFAM" id="SSF53335">
    <property type="entry name" value="S-adenosyl-L-methionine-dependent methyltransferases"/>
    <property type="match status" value="1"/>
</dbReference>
<dbReference type="GO" id="GO:0032259">
    <property type="term" value="P:methylation"/>
    <property type="evidence" value="ECO:0007669"/>
    <property type="project" value="UniProtKB-KW"/>
</dbReference>
<proteinExistence type="predicted"/>
<accession>A0A0F9AYV0</accession>
<feature type="domain" description="DNA methylase N-4/N-6" evidence="4">
    <location>
        <begin position="62"/>
        <end position="136"/>
    </location>
</feature>
<dbReference type="Pfam" id="PF01555">
    <property type="entry name" value="N6_N4_Mtase"/>
    <property type="match status" value="1"/>
</dbReference>
<evidence type="ECO:0000256" key="1">
    <source>
        <dbReference type="ARBA" id="ARBA00022603"/>
    </source>
</evidence>
<dbReference type="GO" id="GO:0008170">
    <property type="term" value="F:N-methyltransferase activity"/>
    <property type="evidence" value="ECO:0007669"/>
    <property type="project" value="InterPro"/>
</dbReference>
<sequence length="186" mass="21268">FSNIANYPLAIASANMYWSQCIIWVKNMKVKTRLDFMGQHEICFYGWIPSKGREHVFDGPGNIPDVWYIDCVPRAKMVHMTEKPLQIPLNAIEYSSKPGDIILDLFGGSGSTLVAAEMLGRRARLMEIDVTYCEVILARCNHMGMEITKVGEFTGLTDEFMKDREIRFPEDKIRSSVDNGEFMCKR</sequence>
<keyword evidence="3" id="KW-0949">S-adenosyl-L-methionine</keyword>
<protein>
    <recommendedName>
        <fullName evidence="4">DNA methylase N-4/N-6 domain-containing protein</fullName>
    </recommendedName>
</protein>
<reference evidence="5" key="1">
    <citation type="journal article" date="2015" name="Nature">
        <title>Complex archaea that bridge the gap between prokaryotes and eukaryotes.</title>
        <authorList>
            <person name="Spang A."/>
            <person name="Saw J.H."/>
            <person name="Jorgensen S.L."/>
            <person name="Zaremba-Niedzwiedzka K."/>
            <person name="Martijn J."/>
            <person name="Lind A.E."/>
            <person name="van Eijk R."/>
            <person name="Schleper C."/>
            <person name="Guy L."/>
            <person name="Ettema T.J."/>
        </authorList>
    </citation>
    <scope>NUCLEOTIDE SEQUENCE</scope>
</reference>
<name>A0A0F9AYV0_9ZZZZ</name>
<organism evidence="5">
    <name type="scientific">marine sediment metagenome</name>
    <dbReference type="NCBI Taxonomy" id="412755"/>
    <lineage>
        <taxon>unclassified sequences</taxon>
        <taxon>metagenomes</taxon>
        <taxon>ecological metagenomes</taxon>
    </lineage>
</organism>
<dbReference type="InterPro" id="IPR002941">
    <property type="entry name" value="DNA_methylase_N4/N6"/>
</dbReference>
<evidence type="ECO:0000256" key="3">
    <source>
        <dbReference type="ARBA" id="ARBA00022691"/>
    </source>
</evidence>
<evidence type="ECO:0000259" key="4">
    <source>
        <dbReference type="Pfam" id="PF01555"/>
    </source>
</evidence>
<gene>
    <name evidence="5" type="ORF">LCGC14_2852810</name>
</gene>
<feature type="non-terminal residue" evidence="5">
    <location>
        <position position="1"/>
    </location>
</feature>
<comment type="caution">
    <text evidence="5">The sequence shown here is derived from an EMBL/GenBank/DDBJ whole genome shotgun (WGS) entry which is preliminary data.</text>
</comment>